<reference evidence="1 2" key="1">
    <citation type="submission" date="2017-10" db="EMBL/GenBank/DDBJ databases">
        <authorList>
            <person name="Regsiter A."/>
            <person name="William W."/>
        </authorList>
    </citation>
    <scope>NUCLEOTIDE SEQUENCE [LARGE SCALE GENOMIC DNA]</scope>
    <source>
        <strain evidence="1 2">CFBP6991</strain>
    </source>
</reference>
<dbReference type="Proteomes" id="UP000234345">
    <property type="component" value="Unassembled WGS sequence"/>
</dbReference>
<dbReference type="AlphaFoldDB" id="A0A7Z7NIG4"/>
<organism evidence="1 2">
    <name type="scientific">Xanthomonas campestris pv. phaseoli</name>
    <dbReference type="NCBI Taxonomy" id="317013"/>
    <lineage>
        <taxon>Bacteria</taxon>
        <taxon>Pseudomonadati</taxon>
        <taxon>Pseudomonadota</taxon>
        <taxon>Gammaproteobacteria</taxon>
        <taxon>Lysobacterales</taxon>
        <taxon>Lysobacteraceae</taxon>
        <taxon>Xanthomonas</taxon>
    </lineage>
</organism>
<protein>
    <submittedName>
        <fullName evidence="1">Uncharacterized protein</fullName>
    </submittedName>
</protein>
<evidence type="ECO:0000313" key="1">
    <source>
        <dbReference type="EMBL" id="SOO26074.1"/>
    </source>
</evidence>
<sequence>MKRLFHALRRWIQAIGGRKLGYIYTY</sequence>
<gene>
    <name evidence="1" type="ORF">XFF6991_520048</name>
</gene>
<proteinExistence type="predicted"/>
<comment type="caution">
    <text evidence="1">The sequence shown here is derived from an EMBL/GenBank/DDBJ whole genome shotgun (WGS) entry which is preliminary data.</text>
</comment>
<name>A0A7Z7NIG4_XANCH</name>
<accession>A0A7Z7NIG4</accession>
<evidence type="ECO:0000313" key="2">
    <source>
        <dbReference type="Proteomes" id="UP000234345"/>
    </source>
</evidence>
<dbReference type="EMBL" id="OCZC01000080">
    <property type="protein sequence ID" value="SOO26074.1"/>
    <property type="molecule type" value="Genomic_DNA"/>
</dbReference>